<gene>
    <name evidence="3" type="ORF">F5878DRAFT_646777</name>
</gene>
<evidence type="ECO:0000256" key="1">
    <source>
        <dbReference type="SAM" id="MobiDB-lite"/>
    </source>
</evidence>
<evidence type="ECO:0008006" key="5">
    <source>
        <dbReference type="Google" id="ProtNLM"/>
    </source>
</evidence>
<evidence type="ECO:0000256" key="2">
    <source>
        <dbReference type="SAM" id="SignalP"/>
    </source>
</evidence>
<feature type="region of interest" description="Disordered" evidence="1">
    <location>
        <begin position="236"/>
        <end position="307"/>
    </location>
</feature>
<feature type="chain" id="PRO_5041429305" description="Secreted protein" evidence="2">
    <location>
        <begin position="18"/>
        <end position="307"/>
    </location>
</feature>
<feature type="compositionally biased region" description="Polar residues" evidence="1">
    <location>
        <begin position="44"/>
        <end position="55"/>
    </location>
</feature>
<protein>
    <recommendedName>
        <fullName evidence="5">Secreted protein</fullName>
    </recommendedName>
</protein>
<evidence type="ECO:0000313" key="3">
    <source>
        <dbReference type="EMBL" id="KAJ3832446.1"/>
    </source>
</evidence>
<feature type="compositionally biased region" description="Polar residues" evidence="1">
    <location>
        <begin position="264"/>
        <end position="277"/>
    </location>
</feature>
<dbReference type="AlphaFoldDB" id="A0AA38NXQ4"/>
<name>A0AA38NXQ4_9AGAR</name>
<comment type="caution">
    <text evidence="3">The sequence shown here is derived from an EMBL/GenBank/DDBJ whole genome shotgun (WGS) entry which is preliminary data.</text>
</comment>
<keyword evidence="4" id="KW-1185">Reference proteome</keyword>
<dbReference type="Proteomes" id="UP001163846">
    <property type="component" value="Unassembled WGS sequence"/>
</dbReference>
<keyword evidence="2" id="KW-0732">Signal</keyword>
<feature type="region of interest" description="Disordered" evidence="1">
    <location>
        <begin position="33"/>
        <end position="60"/>
    </location>
</feature>
<feature type="signal peptide" evidence="2">
    <location>
        <begin position="1"/>
        <end position="17"/>
    </location>
</feature>
<proteinExistence type="predicted"/>
<evidence type="ECO:0000313" key="4">
    <source>
        <dbReference type="Proteomes" id="UP001163846"/>
    </source>
</evidence>
<sequence length="307" mass="34314">MRFSLVLLLGLASATYGLPKPVTPFQGSSFRPTVAANRAPPPTVATQAPSPTVAQAPSPAIAQATPPATKTFTITYWFRPVLEWEMPAEVESELGPTTREESQKWTRDLISRIFRSMGLDPPINNQENVKFMGDAQNWHFQLSTFDVVLLKDKDGWRVAAQTTETDDTVIRVWGMSMVNVIASDRHGVKENQVIFQEWDDATNRFRTVAQFRIPWNEQDEKMVREFREATARALARYGTDSENESEAKRVKRPKLVHTKEDDTIMNQDSLEISSGNEVSVPVHDSASAGPASGTKGLKRKRPLDSGQ</sequence>
<organism evidence="3 4">
    <name type="scientific">Lentinula raphanica</name>
    <dbReference type="NCBI Taxonomy" id="153919"/>
    <lineage>
        <taxon>Eukaryota</taxon>
        <taxon>Fungi</taxon>
        <taxon>Dikarya</taxon>
        <taxon>Basidiomycota</taxon>
        <taxon>Agaricomycotina</taxon>
        <taxon>Agaricomycetes</taxon>
        <taxon>Agaricomycetidae</taxon>
        <taxon>Agaricales</taxon>
        <taxon>Marasmiineae</taxon>
        <taxon>Omphalotaceae</taxon>
        <taxon>Lentinula</taxon>
    </lineage>
</organism>
<reference evidence="3" key="1">
    <citation type="submission" date="2022-08" db="EMBL/GenBank/DDBJ databases">
        <authorList>
            <consortium name="DOE Joint Genome Institute"/>
            <person name="Min B."/>
            <person name="Riley R."/>
            <person name="Sierra-Patev S."/>
            <person name="Naranjo-Ortiz M."/>
            <person name="Looney B."/>
            <person name="Konkel Z."/>
            <person name="Slot J.C."/>
            <person name="Sakamoto Y."/>
            <person name="Steenwyk J.L."/>
            <person name="Rokas A."/>
            <person name="Carro J."/>
            <person name="Camarero S."/>
            <person name="Ferreira P."/>
            <person name="Molpeceres G."/>
            <person name="Ruiz-Duenas F.J."/>
            <person name="Serrano A."/>
            <person name="Henrissat B."/>
            <person name="Drula E."/>
            <person name="Hughes K.W."/>
            <person name="Mata J.L."/>
            <person name="Ishikawa N.K."/>
            <person name="Vargas-Isla R."/>
            <person name="Ushijima S."/>
            <person name="Smith C.A."/>
            <person name="Ahrendt S."/>
            <person name="Andreopoulos W."/>
            <person name="He G."/>
            <person name="Labutti K."/>
            <person name="Lipzen A."/>
            <person name="Ng V."/>
            <person name="Sandor L."/>
            <person name="Barry K."/>
            <person name="Martinez A.T."/>
            <person name="Xiao Y."/>
            <person name="Gibbons J.G."/>
            <person name="Terashima K."/>
            <person name="Hibbett D.S."/>
            <person name="Grigoriev I.V."/>
        </authorList>
    </citation>
    <scope>NUCLEOTIDE SEQUENCE</scope>
    <source>
        <strain evidence="3">TFB9207</strain>
    </source>
</reference>
<dbReference type="EMBL" id="MU806957">
    <property type="protein sequence ID" value="KAJ3832446.1"/>
    <property type="molecule type" value="Genomic_DNA"/>
</dbReference>
<accession>A0AA38NXQ4</accession>